<feature type="signal peptide" evidence="1">
    <location>
        <begin position="1"/>
        <end position="15"/>
    </location>
</feature>
<dbReference type="Pfam" id="PF01395">
    <property type="entry name" value="PBP_GOBP"/>
    <property type="match status" value="1"/>
</dbReference>
<keyword evidence="1" id="KW-0732">Signal</keyword>
<reference evidence="2" key="1">
    <citation type="submission" date="2020-03" db="EMBL/GenBank/DDBJ databases">
        <authorList>
            <person name="Jia H.R."/>
        </authorList>
    </citation>
    <scope>NUCLEOTIDE SEQUENCE</scope>
</reference>
<dbReference type="EMBL" id="MT247230">
    <property type="protein sequence ID" value="QIS77209.1"/>
    <property type="molecule type" value="mRNA"/>
</dbReference>
<dbReference type="GO" id="GO:0005549">
    <property type="term" value="F:odorant binding"/>
    <property type="evidence" value="ECO:0007669"/>
    <property type="project" value="InterPro"/>
</dbReference>
<dbReference type="CDD" id="cd23992">
    <property type="entry name" value="PBP_GOBP"/>
    <property type="match status" value="1"/>
</dbReference>
<dbReference type="AlphaFoldDB" id="A0A6H0D3D0"/>
<feature type="chain" id="PRO_5026254899" evidence="1">
    <location>
        <begin position="16"/>
        <end position="148"/>
    </location>
</feature>
<accession>A0A6H0D3D0</accession>
<dbReference type="InterPro" id="IPR006170">
    <property type="entry name" value="PBP/GOBP"/>
</dbReference>
<organism evidence="2">
    <name type="scientific">Episyrphus balteatus</name>
    <name type="common">Marmalade hoverfly</name>
    <name type="synonym">Syrphus balteaus</name>
    <dbReference type="NCBI Taxonomy" id="286459"/>
    <lineage>
        <taxon>Eukaryota</taxon>
        <taxon>Metazoa</taxon>
        <taxon>Ecdysozoa</taxon>
        <taxon>Arthropoda</taxon>
        <taxon>Hexapoda</taxon>
        <taxon>Insecta</taxon>
        <taxon>Pterygota</taxon>
        <taxon>Neoptera</taxon>
        <taxon>Endopterygota</taxon>
        <taxon>Diptera</taxon>
        <taxon>Brachycera</taxon>
        <taxon>Muscomorpha</taxon>
        <taxon>Syrphoidea</taxon>
        <taxon>Syrphidae</taxon>
        <taxon>Syrphinae</taxon>
        <taxon>Syrphini</taxon>
        <taxon>Episyrphus</taxon>
    </lineage>
</organism>
<evidence type="ECO:0000256" key="1">
    <source>
        <dbReference type="SAM" id="SignalP"/>
    </source>
</evidence>
<dbReference type="Gene3D" id="1.10.238.20">
    <property type="entry name" value="Pheromone/general odorant binding protein domain"/>
    <property type="match status" value="1"/>
</dbReference>
<name>A0A6H0D3D0_EPIBA</name>
<proteinExistence type="evidence at transcript level"/>
<dbReference type="InterPro" id="IPR036728">
    <property type="entry name" value="PBP_GOBP_sf"/>
</dbReference>
<dbReference type="SUPFAM" id="SSF47565">
    <property type="entry name" value="Insect pheromone/odorant-binding proteins"/>
    <property type="match status" value="1"/>
</dbReference>
<evidence type="ECO:0000313" key="2">
    <source>
        <dbReference type="EMBL" id="QIS77209.1"/>
    </source>
</evidence>
<protein>
    <submittedName>
        <fullName evidence="2">OBP16</fullName>
    </submittedName>
</protein>
<sequence length="148" mass="17468">MKIYIILALVALTSAKWEPKTHEEWLEIEAKCKEQRKMTPELEERIKNEPYLPKEAFEFNLCCLRSTDLWSDTEGFSLEGMTAILDRIPDEEKIDKDAQRDILKKCIDNNSEGSTPFDWAYRCYKCFKDNGDFLKNMGKAKFHDHKEH</sequence>